<protein>
    <submittedName>
        <fullName evidence="1">Uncharacterized protein</fullName>
    </submittedName>
</protein>
<evidence type="ECO:0000313" key="1">
    <source>
        <dbReference type="EMBL" id="KAJ7980361.1"/>
    </source>
</evidence>
<keyword evidence="2" id="KW-1185">Reference proteome</keyword>
<dbReference type="EMBL" id="JARAOO010000002">
    <property type="protein sequence ID" value="KAJ7980361.1"/>
    <property type="molecule type" value="Genomic_DNA"/>
</dbReference>
<organism evidence="1 2">
    <name type="scientific">Quillaja saponaria</name>
    <name type="common">Soap bark tree</name>
    <dbReference type="NCBI Taxonomy" id="32244"/>
    <lineage>
        <taxon>Eukaryota</taxon>
        <taxon>Viridiplantae</taxon>
        <taxon>Streptophyta</taxon>
        <taxon>Embryophyta</taxon>
        <taxon>Tracheophyta</taxon>
        <taxon>Spermatophyta</taxon>
        <taxon>Magnoliopsida</taxon>
        <taxon>eudicotyledons</taxon>
        <taxon>Gunneridae</taxon>
        <taxon>Pentapetalae</taxon>
        <taxon>rosids</taxon>
        <taxon>fabids</taxon>
        <taxon>Fabales</taxon>
        <taxon>Quillajaceae</taxon>
        <taxon>Quillaja</taxon>
    </lineage>
</organism>
<reference evidence="1" key="1">
    <citation type="journal article" date="2023" name="Science">
        <title>Elucidation of the pathway for biosynthesis of saponin adjuvants from the soapbark tree.</title>
        <authorList>
            <person name="Reed J."/>
            <person name="Orme A."/>
            <person name="El-Demerdash A."/>
            <person name="Owen C."/>
            <person name="Martin L.B.B."/>
            <person name="Misra R.C."/>
            <person name="Kikuchi S."/>
            <person name="Rejzek M."/>
            <person name="Martin A.C."/>
            <person name="Harkess A."/>
            <person name="Leebens-Mack J."/>
            <person name="Louveau T."/>
            <person name="Stephenson M.J."/>
            <person name="Osbourn A."/>
        </authorList>
    </citation>
    <scope>NUCLEOTIDE SEQUENCE</scope>
    <source>
        <strain evidence="1">S10</strain>
    </source>
</reference>
<dbReference type="KEGG" id="qsa:O6P43_003645"/>
<name>A0AAD7VLH5_QUISA</name>
<dbReference type="Proteomes" id="UP001163823">
    <property type="component" value="Chromosome 2"/>
</dbReference>
<evidence type="ECO:0000313" key="2">
    <source>
        <dbReference type="Proteomes" id="UP001163823"/>
    </source>
</evidence>
<dbReference type="AlphaFoldDB" id="A0AAD7VLH5"/>
<accession>A0AAD7VLH5</accession>
<comment type="caution">
    <text evidence="1">The sequence shown here is derived from an EMBL/GenBank/DDBJ whole genome shotgun (WGS) entry which is preliminary data.</text>
</comment>
<proteinExistence type="predicted"/>
<gene>
    <name evidence="1" type="ORF">O6P43_003645</name>
</gene>
<sequence length="154" mass="16690">MANPITDINPATGSSRPQTMLHGEVLDYNHGKGGATFKVEGRGFNNSTEVVNIVHEYGLENEQGLFIAMKIQNSRGGGLPIEMKTEANFVLVPRQQQKSITGSGRFSVSKIQTESYSYGPSGTSSRDDDRGVFMVAERDGPLTIEHKKDTVGNG</sequence>